<organism evidence="5 6">
    <name type="scientific">Kineococcus glutinatus</name>
    <dbReference type="NCBI Taxonomy" id="1070872"/>
    <lineage>
        <taxon>Bacteria</taxon>
        <taxon>Bacillati</taxon>
        <taxon>Actinomycetota</taxon>
        <taxon>Actinomycetes</taxon>
        <taxon>Kineosporiales</taxon>
        <taxon>Kineosporiaceae</taxon>
        <taxon>Kineococcus</taxon>
    </lineage>
</organism>
<proteinExistence type="predicted"/>
<dbReference type="CDD" id="cd06267">
    <property type="entry name" value="PBP1_LacI_sugar_binding-like"/>
    <property type="match status" value="1"/>
</dbReference>
<dbReference type="GO" id="GO:0003677">
    <property type="term" value="F:DNA binding"/>
    <property type="evidence" value="ECO:0007669"/>
    <property type="project" value="UniProtKB-KW"/>
</dbReference>
<evidence type="ECO:0000313" key="5">
    <source>
        <dbReference type="EMBL" id="GAA4659027.1"/>
    </source>
</evidence>
<evidence type="ECO:0000256" key="3">
    <source>
        <dbReference type="ARBA" id="ARBA00023163"/>
    </source>
</evidence>
<dbReference type="SUPFAM" id="SSF53822">
    <property type="entry name" value="Periplasmic binding protein-like I"/>
    <property type="match status" value="1"/>
</dbReference>
<dbReference type="InterPro" id="IPR046335">
    <property type="entry name" value="LacI/GalR-like_sensor"/>
</dbReference>
<dbReference type="PANTHER" id="PTHR30146:SF109">
    <property type="entry name" value="HTH-TYPE TRANSCRIPTIONAL REGULATOR GALS"/>
    <property type="match status" value="1"/>
</dbReference>
<dbReference type="InterPro" id="IPR000843">
    <property type="entry name" value="HTH_LacI"/>
</dbReference>
<dbReference type="EMBL" id="BAABIL010000652">
    <property type="protein sequence ID" value="GAA4659027.1"/>
    <property type="molecule type" value="Genomic_DNA"/>
</dbReference>
<keyword evidence="3" id="KW-0804">Transcription</keyword>
<dbReference type="SUPFAM" id="SSF47413">
    <property type="entry name" value="lambda repressor-like DNA-binding domains"/>
    <property type="match status" value="1"/>
</dbReference>
<dbReference type="InterPro" id="IPR028082">
    <property type="entry name" value="Peripla_BP_I"/>
</dbReference>
<reference evidence="6" key="1">
    <citation type="journal article" date="2019" name="Int. J. Syst. Evol. Microbiol.">
        <title>The Global Catalogue of Microorganisms (GCM) 10K type strain sequencing project: providing services to taxonomists for standard genome sequencing and annotation.</title>
        <authorList>
            <consortium name="The Broad Institute Genomics Platform"/>
            <consortium name="The Broad Institute Genome Sequencing Center for Infectious Disease"/>
            <person name="Wu L."/>
            <person name="Ma J."/>
        </authorList>
    </citation>
    <scope>NUCLEOTIDE SEQUENCE [LARGE SCALE GENOMIC DNA]</scope>
    <source>
        <strain evidence="6">JCM 18126</strain>
    </source>
</reference>
<dbReference type="Gene3D" id="1.10.260.40">
    <property type="entry name" value="lambda repressor-like DNA-binding domains"/>
    <property type="match status" value="1"/>
</dbReference>
<evidence type="ECO:0000256" key="2">
    <source>
        <dbReference type="ARBA" id="ARBA00023125"/>
    </source>
</evidence>
<name>A0ABP8VCF8_9ACTN</name>
<keyword evidence="2 5" id="KW-0238">DNA-binding</keyword>
<dbReference type="SMART" id="SM00354">
    <property type="entry name" value="HTH_LACI"/>
    <property type="match status" value="1"/>
</dbReference>
<dbReference type="Gene3D" id="3.40.50.2300">
    <property type="match status" value="2"/>
</dbReference>
<dbReference type="RefSeq" id="WP_345713889.1">
    <property type="nucleotide sequence ID" value="NZ_BAABIL010000652.1"/>
</dbReference>
<evidence type="ECO:0000259" key="4">
    <source>
        <dbReference type="PROSITE" id="PS50932"/>
    </source>
</evidence>
<accession>A0ABP8VCF8</accession>
<gene>
    <name evidence="5" type="ORF">GCM10023225_32940</name>
</gene>
<protein>
    <submittedName>
        <fullName evidence="5">LacI family DNA-binding transcriptional regulator</fullName>
    </submittedName>
</protein>
<feature type="domain" description="HTH lacI-type" evidence="4">
    <location>
        <begin position="11"/>
        <end position="65"/>
    </location>
</feature>
<dbReference type="Proteomes" id="UP001501195">
    <property type="component" value="Unassembled WGS sequence"/>
</dbReference>
<sequence length="341" mass="34939">MPAPAGPDRPPTIRSVAERAGVSKSLVSLVLQGSPKVGEERRRAVLRAMSELGWSPDPVARSLAERRTRTVGVLLDDLRNPWSADLLDGTRPVLREHGLRPVLGDARTEPDLLRTLVGLRVDGLLVAGTVPGLTVDPLLAACAGVEAAPPLVVAGAREPVPAGVDVVADDGERGAHLAVEHLLALGHRRIAHVAGTGAVADVRRAAFEGRLREAGLEPVVAAGGLDEAGGHRAAAALLAGGSRPTAVVAVNDLAAVGVLAAAQEAGLRVPEDLSVVGYDNSSLARLRPLSLTSVDGAGPEVGRRAAALLLERLGGGRGPGRTVLVAPHLVVRGSTGPPPRR</sequence>
<evidence type="ECO:0000256" key="1">
    <source>
        <dbReference type="ARBA" id="ARBA00023015"/>
    </source>
</evidence>
<keyword evidence="1" id="KW-0805">Transcription regulation</keyword>
<comment type="caution">
    <text evidence="5">The sequence shown here is derived from an EMBL/GenBank/DDBJ whole genome shotgun (WGS) entry which is preliminary data.</text>
</comment>
<dbReference type="Pfam" id="PF13377">
    <property type="entry name" value="Peripla_BP_3"/>
    <property type="match status" value="1"/>
</dbReference>
<dbReference type="InterPro" id="IPR010982">
    <property type="entry name" value="Lambda_DNA-bd_dom_sf"/>
</dbReference>
<dbReference type="Pfam" id="PF00356">
    <property type="entry name" value="LacI"/>
    <property type="match status" value="1"/>
</dbReference>
<dbReference type="PROSITE" id="PS50932">
    <property type="entry name" value="HTH_LACI_2"/>
    <property type="match status" value="1"/>
</dbReference>
<dbReference type="CDD" id="cd01392">
    <property type="entry name" value="HTH_LacI"/>
    <property type="match status" value="1"/>
</dbReference>
<keyword evidence="6" id="KW-1185">Reference proteome</keyword>
<dbReference type="PANTHER" id="PTHR30146">
    <property type="entry name" value="LACI-RELATED TRANSCRIPTIONAL REPRESSOR"/>
    <property type="match status" value="1"/>
</dbReference>
<evidence type="ECO:0000313" key="6">
    <source>
        <dbReference type="Proteomes" id="UP001501195"/>
    </source>
</evidence>